<organism evidence="2 3">
    <name type="scientific">Alysiella filiformis DSM 16848</name>
    <dbReference type="NCBI Taxonomy" id="1120981"/>
    <lineage>
        <taxon>Bacteria</taxon>
        <taxon>Pseudomonadati</taxon>
        <taxon>Pseudomonadota</taxon>
        <taxon>Betaproteobacteria</taxon>
        <taxon>Neisseriales</taxon>
        <taxon>Neisseriaceae</taxon>
        <taxon>Alysiella</taxon>
    </lineage>
</organism>
<dbReference type="Proteomes" id="UP000219669">
    <property type="component" value="Unassembled WGS sequence"/>
</dbReference>
<keyword evidence="3" id="KW-1185">Reference proteome</keyword>
<accession>A0A286E1X4</accession>
<protein>
    <recommendedName>
        <fullName evidence="4">DUF3108 domain-containing protein</fullName>
    </recommendedName>
</protein>
<reference evidence="2 3" key="1">
    <citation type="submission" date="2017-09" db="EMBL/GenBank/DDBJ databases">
        <authorList>
            <person name="Ehlers B."/>
            <person name="Leendertz F.H."/>
        </authorList>
    </citation>
    <scope>NUCLEOTIDE SEQUENCE [LARGE SCALE GENOMIC DNA]</scope>
    <source>
        <strain evidence="2 3">DSM 16848</strain>
    </source>
</reference>
<sequence length="223" mass="24166">MLKRILLANLVAAAWALPAQAAEIPQSANLKYSGTMGIPATMTFNRNGDNYKVVANINVPLYKIRFESGGKIVGNDLKPSYYTDTRNGKLYAYTKFSGNRVTYGKAGESYTKTVSGSVMDLFTLSWQLAFNEGKLPSNMHITNGKKISRLGAFVPTGSKQMSVAGKKTAVNQFTAHRGDGNVFYGFAPVLNNVPAQIGYNDDDGSKYNLTLKSATINGKTVQP</sequence>
<feature type="signal peptide" evidence="1">
    <location>
        <begin position="1"/>
        <end position="21"/>
    </location>
</feature>
<dbReference type="EMBL" id="OCNF01000001">
    <property type="protein sequence ID" value="SOD64891.1"/>
    <property type="molecule type" value="Genomic_DNA"/>
</dbReference>
<gene>
    <name evidence="2" type="ORF">SAMN02746062_00086</name>
</gene>
<evidence type="ECO:0000256" key="1">
    <source>
        <dbReference type="SAM" id="SignalP"/>
    </source>
</evidence>
<evidence type="ECO:0008006" key="4">
    <source>
        <dbReference type="Google" id="ProtNLM"/>
    </source>
</evidence>
<name>A0A286E1X4_9NEIS</name>
<evidence type="ECO:0000313" key="2">
    <source>
        <dbReference type="EMBL" id="SOD64891.1"/>
    </source>
</evidence>
<keyword evidence="1" id="KW-0732">Signal</keyword>
<feature type="chain" id="PRO_5012538354" description="DUF3108 domain-containing protein" evidence="1">
    <location>
        <begin position="22"/>
        <end position="223"/>
    </location>
</feature>
<dbReference type="AlphaFoldDB" id="A0A286E1X4"/>
<evidence type="ECO:0000313" key="3">
    <source>
        <dbReference type="Proteomes" id="UP000219669"/>
    </source>
</evidence>
<proteinExistence type="predicted"/>